<dbReference type="InterPro" id="IPR011009">
    <property type="entry name" value="Kinase-like_dom_sf"/>
</dbReference>
<gene>
    <name evidence="3" type="ORF">SCF082_LOCUS49880</name>
</gene>
<name>A0ABP0S474_9DINO</name>
<dbReference type="InterPro" id="IPR050588">
    <property type="entry name" value="WNK_Ser-Thr_kinase"/>
</dbReference>
<dbReference type="SUPFAM" id="SSF56112">
    <property type="entry name" value="Protein kinase-like (PK-like)"/>
    <property type="match status" value="1"/>
</dbReference>
<proteinExistence type="predicted"/>
<dbReference type="GO" id="GO:0016301">
    <property type="term" value="F:kinase activity"/>
    <property type="evidence" value="ECO:0007669"/>
    <property type="project" value="UniProtKB-KW"/>
</dbReference>
<accession>A0ABP0S474</accession>
<protein>
    <submittedName>
        <fullName evidence="3">Probable serine/threonine-protein kinase WNK2 (OsWNK2) (Protein DISEASE RELATIVE SIGNAL 1) (Protein kinase with no lysine 2)</fullName>
    </submittedName>
</protein>
<keyword evidence="4" id="KW-1185">Reference proteome</keyword>
<sequence>MTERVRAPHGEVFEEGLVEADARTIVEKSPHGRFVRFNEKLGQGAFKQVFRAYDSADGVEVAWNKVPIKQGTMRVLHEMKILQNLDHDNIIKFFGSWLSPETETVNFVTELITSGTLKAFVQDRPISLGVVKRWCRDILNALVYLHSHNPCIIHRDLKCDNIFINGSTGDIRIGDLGLASWDHKRQVKHSALGTPEYMAPEMFDEFYDEQVDIYAFGMCVLEMITKETPFMECSTALQIYSKKLRGELPCSFDNVKNVAVRTFVLRCLQKRAETDTRPSASELLTDPFFEPPPPGSCHTDATICDDLLYDLEPRPLSNDAKNPAPSPLLVARPPPPASRIPASLTPSSPESFRSVDSGRSQRSVDSANLSIPLLQLTGGARDDDAGTTSSESSSWECTVEPSARSPDLIGVTVKSNGKVVTIEFEMDPSETASATVSEMQREGCLPEDLPTAAILALTENLEGFRTNRSNLTP</sequence>
<dbReference type="Gene3D" id="1.10.510.10">
    <property type="entry name" value="Transferase(Phosphotransferase) domain 1"/>
    <property type="match status" value="1"/>
</dbReference>
<evidence type="ECO:0000313" key="4">
    <source>
        <dbReference type="Proteomes" id="UP001642464"/>
    </source>
</evidence>
<reference evidence="3 4" key="1">
    <citation type="submission" date="2024-02" db="EMBL/GenBank/DDBJ databases">
        <authorList>
            <person name="Chen Y."/>
            <person name="Shah S."/>
            <person name="Dougan E. K."/>
            <person name="Thang M."/>
            <person name="Chan C."/>
        </authorList>
    </citation>
    <scope>NUCLEOTIDE SEQUENCE [LARGE SCALE GENOMIC DNA]</scope>
</reference>
<dbReference type="PROSITE" id="PS00108">
    <property type="entry name" value="PROTEIN_KINASE_ST"/>
    <property type="match status" value="1"/>
</dbReference>
<dbReference type="InterPro" id="IPR000719">
    <property type="entry name" value="Prot_kinase_dom"/>
</dbReference>
<dbReference type="PANTHER" id="PTHR13902">
    <property type="entry name" value="SERINE/THREONINE-PROTEIN KINASE WNK WITH NO LYSINE -RELATED"/>
    <property type="match status" value="1"/>
</dbReference>
<evidence type="ECO:0000313" key="3">
    <source>
        <dbReference type="EMBL" id="CAK9107126.1"/>
    </source>
</evidence>
<feature type="region of interest" description="Disordered" evidence="1">
    <location>
        <begin position="315"/>
        <end position="401"/>
    </location>
</feature>
<dbReference type="Gene3D" id="3.30.200.20">
    <property type="entry name" value="Phosphorylase Kinase, domain 1"/>
    <property type="match status" value="1"/>
</dbReference>
<feature type="compositionally biased region" description="Low complexity" evidence="1">
    <location>
        <begin position="387"/>
        <end position="400"/>
    </location>
</feature>
<feature type="domain" description="Protein kinase" evidence="2">
    <location>
        <begin position="35"/>
        <end position="289"/>
    </location>
</feature>
<dbReference type="InterPro" id="IPR008271">
    <property type="entry name" value="Ser/Thr_kinase_AS"/>
</dbReference>
<keyword evidence="3" id="KW-0418">Kinase</keyword>
<feature type="compositionally biased region" description="Polar residues" evidence="1">
    <location>
        <begin position="357"/>
        <end position="369"/>
    </location>
</feature>
<dbReference type="PROSITE" id="PS50011">
    <property type="entry name" value="PROTEIN_KINASE_DOM"/>
    <property type="match status" value="1"/>
</dbReference>
<evidence type="ECO:0000259" key="2">
    <source>
        <dbReference type="PROSITE" id="PS50011"/>
    </source>
</evidence>
<dbReference type="SMART" id="SM00220">
    <property type="entry name" value="S_TKc"/>
    <property type="match status" value="1"/>
</dbReference>
<organism evidence="3 4">
    <name type="scientific">Durusdinium trenchii</name>
    <dbReference type="NCBI Taxonomy" id="1381693"/>
    <lineage>
        <taxon>Eukaryota</taxon>
        <taxon>Sar</taxon>
        <taxon>Alveolata</taxon>
        <taxon>Dinophyceae</taxon>
        <taxon>Suessiales</taxon>
        <taxon>Symbiodiniaceae</taxon>
        <taxon>Durusdinium</taxon>
    </lineage>
</organism>
<dbReference type="EMBL" id="CAXAMM010042856">
    <property type="protein sequence ID" value="CAK9107126.1"/>
    <property type="molecule type" value="Genomic_DNA"/>
</dbReference>
<evidence type="ECO:0000256" key="1">
    <source>
        <dbReference type="SAM" id="MobiDB-lite"/>
    </source>
</evidence>
<dbReference type="Proteomes" id="UP001642464">
    <property type="component" value="Unassembled WGS sequence"/>
</dbReference>
<dbReference type="Pfam" id="PF00069">
    <property type="entry name" value="Pkinase"/>
    <property type="match status" value="1"/>
</dbReference>
<comment type="caution">
    <text evidence="3">The sequence shown here is derived from an EMBL/GenBank/DDBJ whole genome shotgun (WGS) entry which is preliminary data.</text>
</comment>
<keyword evidence="3" id="KW-0808">Transferase</keyword>